<dbReference type="InterPro" id="IPR011011">
    <property type="entry name" value="Znf_FYVE_PHD"/>
</dbReference>
<dbReference type="InterPro" id="IPR013083">
    <property type="entry name" value="Znf_RING/FYVE/PHD"/>
</dbReference>
<evidence type="ECO:0000259" key="8">
    <source>
        <dbReference type="PROSITE" id="PS50016"/>
    </source>
</evidence>
<feature type="region of interest" description="Disordered" evidence="7">
    <location>
        <begin position="794"/>
        <end position="860"/>
    </location>
</feature>
<dbReference type="PANTHER" id="PTHR33304">
    <property type="match status" value="1"/>
</dbReference>
<evidence type="ECO:0000256" key="1">
    <source>
        <dbReference type="ARBA" id="ARBA00022723"/>
    </source>
</evidence>
<feature type="region of interest" description="Disordered" evidence="7">
    <location>
        <begin position="506"/>
        <end position="525"/>
    </location>
</feature>
<feature type="region of interest" description="Disordered" evidence="7">
    <location>
        <begin position="1"/>
        <end position="22"/>
    </location>
</feature>
<dbReference type="OrthoDB" id="787137at2759"/>
<keyword evidence="3" id="KW-0862">Zinc</keyword>
<gene>
    <name evidence="9" type="ORF">ZOSMA_29G01130</name>
</gene>
<feature type="compositionally biased region" description="Polar residues" evidence="7">
    <location>
        <begin position="271"/>
        <end position="289"/>
    </location>
</feature>
<keyword evidence="1" id="KW-0479">Metal-binding</keyword>
<reference evidence="10" key="1">
    <citation type="journal article" date="2016" name="Nature">
        <title>The genome of the seagrass Zostera marina reveals angiosperm adaptation to the sea.</title>
        <authorList>
            <person name="Olsen J.L."/>
            <person name="Rouze P."/>
            <person name="Verhelst B."/>
            <person name="Lin Y.-C."/>
            <person name="Bayer T."/>
            <person name="Collen J."/>
            <person name="Dattolo E."/>
            <person name="De Paoli E."/>
            <person name="Dittami S."/>
            <person name="Maumus F."/>
            <person name="Michel G."/>
            <person name="Kersting A."/>
            <person name="Lauritano C."/>
            <person name="Lohaus R."/>
            <person name="Toepel M."/>
            <person name="Tonon T."/>
            <person name="Vanneste K."/>
            <person name="Amirebrahimi M."/>
            <person name="Brakel J."/>
            <person name="Bostroem C."/>
            <person name="Chovatia M."/>
            <person name="Grimwood J."/>
            <person name="Jenkins J.W."/>
            <person name="Jueterbock A."/>
            <person name="Mraz A."/>
            <person name="Stam W.T."/>
            <person name="Tice H."/>
            <person name="Bornberg-Bauer E."/>
            <person name="Green P.J."/>
            <person name="Pearson G.A."/>
            <person name="Procaccini G."/>
            <person name="Duarte C.M."/>
            <person name="Schmutz J."/>
            <person name="Reusch T.B.H."/>
            <person name="Van de Peer Y."/>
        </authorList>
    </citation>
    <scope>NUCLEOTIDE SEQUENCE [LARGE SCALE GENOMIC DNA]</scope>
    <source>
        <strain evidence="10">cv. Finnish</strain>
    </source>
</reference>
<sequence length="1412" mass="155720">MEGSFSNHGPMDETNTDNSADSMECQLKKRSSKYLVNDDCNKRVVSGTCNVCAAPCSSCMHLGMKSPMDSNVEQTFSEINLKKETDQFSCVNCEGEPICKCRPCDNGEHETSEGSNFSVISSHHLTENAESKITIKIHDDASKDVNVPSKVFLVHESSSADGMDIKSEDPHSVNTQSLLSSVSKANVDLHSQSVSIQGEEKNGQGCRRDNISFNSKLKREIDGIGFLDSDSELKRMQCSSVLTGNLPSKNSKKTQQIQTSLGVNDVPENGYGNSDEPNNNDESLMYSSGYNTENDVLSKKPHQSDCLQIDDSSQIKNSSFGGSGFGSEKIEEKFSSLRHQSTSDNTKVSQDIVIELNDEDGKIVKNIAIANNEKVPLGLVNSNRNTDEKTNAAIGSKPSEPSTEPHQVSENESESDILEDVKVCDICGDAGREEALAICSRCSDGAEHIYCMRIMMTELPKGDWLCEECKLKKDSENKKVALSEKVCRVSIGPILDKKTKDFGNVIPSNDLSKPDKKTSTATSVPPKNISKFDNKVSTVSQSGKEFQNSISASNRILDNLEVTSTCGKVFENKSPSGKPSGPINLTVEKSTCESSLNSLGAVTAAKVKPSNVIGVNNPLFVGNAPTLSGLKSSGIQAQIRSPRDIVSKSSFNNLKPKNKSVTDIVSPKTKLLREATKKIDGKREGIPLISKSESFKSTRTNHVHVDSIVKNQTCDARILTQGKEKSVLERKKSFTDHPRISSSLVPPIRTSCSKKEPKASVHDRNLCVLPEANILISNKEGPDVHSSVAIHKMKQQTSYSEKNGSSNEPSTLEDQKQCRKSQSSCSTDKISDRVSFPGSSQSCKPTSHDMKNKSISLGNTRPTISTGKIVKCQRCNETGHATQSCSIDKIRCTALKPTGNRNTVNKPNRWKDIIEASISKCRIQNRSDQIERSSLPSANSKKTLPVKDTMLDSSHSRNLSNLVGTSVQESFGKSTSYVNPITNQNEIKFKSVQPMNVASSPRSNSIISSNLSKSEPLVEVLTKEASLDIFTSEILAVPKKQWIWQGCFEIHRSGKFCHLCDGVQAHISSFASAKVVDVTSSFPSNIQLEEVPCSIACPLQFRQKSFTNENIALFFYAVDSESHQKYYTKLVDNMLKNDLLLKGKLNGFELLIFPSNKLPEKSQCWNGFYYLWGVFKRNSVNYSKQKPDSQKLYDSSITLNVNSIQQGGEELSTSGIQVKMDEETKSTRSMDLDKLPSCGTQKKGFHYDLNENFQDDHRLYDEDVLNNTSSLKKQRTCSFSDKKQIVDPVGCDADRLHFSDLNDCTISLESMKHSQENQSKFPQNVQASGVVNSSCKNKVPFLETSAVNRLQNLLGYENERTKANVSFIELETVPVEDKPQENDVHGESVPWDARHGMMRNFLDPQLSGPRFQ</sequence>
<name>A0A0K9PDY4_ZOSMR</name>
<dbReference type="InterPro" id="IPR001965">
    <property type="entry name" value="Znf_PHD"/>
</dbReference>
<accession>A0A0K9PDY4</accession>
<evidence type="ECO:0000256" key="2">
    <source>
        <dbReference type="ARBA" id="ARBA00022771"/>
    </source>
</evidence>
<feature type="compositionally biased region" description="Polar residues" evidence="7">
    <location>
        <begin position="399"/>
        <end position="410"/>
    </location>
</feature>
<dbReference type="PROSITE" id="PS50016">
    <property type="entry name" value="ZF_PHD_2"/>
    <property type="match status" value="1"/>
</dbReference>
<feature type="domain" description="PHD-type" evidence="8">
    <location>
        <begin position="421"/>
        <end position="472"/>
    </location>
</feature>
<evidence type="ECO:0000313" key="9">
    <source>
        <dbReference type="EMBL" id="KMZ66462.1"/>
    </source>
</evidence>
<feature type="compositionally biased region" description="Basic and acidic residues" evidence="7">
    <location>
        <begin position="730"/>
        <end position="739"/>
    </location>
</feature>
<feature type="compositionally biased region" description="Polar residues" evidence="7">
    <location>
        <begin position="795"/>
        <end position="812"/>
    </location>
</feature>
<evidence type="ECO:0000256" key="5">
    <source>
        <dbReference type="ARBA" id="ARBA00023163"/>
    </source>
</evidence>
<dbReference type="Pfam" id="PF00628">
    <property type="entry name" value="PHD"/>
    <property type="match status" value="1"/>
</dbReference>
<dbReference type="Proteomes" id="UP000036987">
    <property type="component" value="Unassembled WGS sequence"/>
</dbReference>
<evidence type="ECO:0000256" key="4">
    <source>
        <dbReference type="ARBA" id="ARBA00023015"/>
    </source>
</evidence>
<feature type="region of interest" description="Disordered" evidence="7">
    <location>
        <begin position="730"/>
        <end position="759"/>
    </location>
</feature>
<dbReference type="InterPro" id="IPR049914">
    <property type="entry name" value="PHD1-3/5-6"/>
</dbReference>
<keyword evidence="5" id="KW-0804">Transcription</keyword>
<dbReference type="InterPro" id="IPR056280">
    <property type="entry name" value="AIPP2-like_SPOC"/>
</dbReference>
<dbReference type="GO" id="GO:0008270">
    <property type="term" value="F:zinc ion binding"/>
    <property type="evidence" value="ECO:0007669"/>
    <property type="project" value="UniProtKB-KW"/>
</dbReference>
<proteinExistence type="predicted"/>
<keyword evidence="4" id="KW-0805">Transcription regulation</keyword>
<evidence type="ECO:0000256" key="3">
    <source>
        <dbReference type="ARBA" id="ARBA00022833"/>
    </source>
</evidence>
<comment type="caution">
    <text evidence="9">The sequence shown here is derived from an EMBL/GenBank/DDBJ whole genome shotgun (WGS) entry which is preliminary data.</text>
</comment>
<keyword evidence="10" id="KW-1185">Reference proteome</keyword>
<dbReference type="PANTHER" id="PTHR33304:SF9">
    <property type="entry name" value="RING_FYVE_PHD ZINC FINGER SUPERFAMILY PROTEIN"/>
    <property type="match status" value="1"/>
</dbReference>
<protein>
    <recommendedName>
        <fullName evidence="8">PHD-type domain-containing protein</fullName>
    </recommendedName>
</protein>
<evidence type="ECO:0000313" key="10">
    <source>
        <dbReference type="Proteomes" id="UP000036987"/>
    </source>
</evidence>
<dbReference type="SUPFAM" id="SSF57903">
    <property type="entry name" value="FYVE/PHD zinc finger"/>
    <property type="match status" value="1"/>
</dbReference>
<evidence type="ECO:0000256" key="7">
    <source>
        <dbReference type="SAM" id="MobiDB-lite"/>
    </source>
</evidence>
<dbReference type="Gene3D" id="3.30.40.10">
    <property type="entry name" value="Zinc/RING finger domain, C3HC4 (zinc finger)"/>
    <property type="match status" value="1"/>
</dbReference>
<dbReference type="GO" id="GO:0140566">
    <property type="term" value="F:histone reader activity"/>
    <property type="evidence" value="ECO:0007669"/>
    <property type="project" value="InterPro"/>
</dbReference>
<dbReference type="SMART" id="SM00249">
    <property type="entry name" value="PHD"/>
    <property type="match status" value="1"/>
</dbReference>
<dbReference type="STRING" id="29655.A0A0K9PDY4"/>
<dbReference type="EMBL" id="LFYR01000980">
    <property type="protein sequence ID" value="KMZ66462.1"/>
    <property type="molecule type" value="Genomic_DNA"/>
</dbReference>
<feature type="region of interest" description="Disordered" evidence="7">
    <location>
        <begin position="263"/>
        <end position="289"/>
    </location>
</feature>
<feature type="region of interest" description="Disordered" evidence="7">
    <location>
        <begin position="378"/>
        <end position="415"/>
    </location>
</feature>
<dbReference type="InterPro" id="IPR019787">
    <property type="entry name" value="Znf_PHD-finger"/>
</dbReference>
<evidence type="ECO:0000256" key="6">
    <source>
        <dbReference type="PROSITE-ProRule" id="PRU00146"/>
    </source>
</evidence>
<dbReference type="GO" id="GO:0034244">
    <property type="term" value="P:negative regulation of transcription elongation by RNA polymerase II"/>
    <property type="evidence" value="ECO:0007669"/>
    <property type="project" value="InterPro"/>
</dbReference>
<keyword evidence="2 6" id="KW-0863">Zinc-finger</keyword>
<organism evidence="9 10">
    <name type="scientific">Zostera marina</name>
    <name type="common">Eelgrass</name>
    <dbReference type="NCBI Taxonomy" id="29655"/>
    <lineage>
        <taxon>Eukaryota</taxon>
        <taxon>Viridiplantae</taxon>
        <taxon>Streptophyta</taxon>
        <taxon>Embryophyta</taxon>
        <taxon>Tracheophyta</taxon>
        <taxon>Spermatophyta</taxon>
        <taxon>Magnoliopsida</taxon>
        <taxon>Liliopsida</taxon>
        <taxon>Zosteraceae</taxon>
        <taxon>Zostera</taxon>
    </lineage>
</organism>
<dbReference type="Pfam" id="PF23121">
    <property type="entry name" value="SPOC_AIPP2"/>
    <property type="match status" value="1"/>
</dbReference>